<accession>A0A9P6ICU1</accession>
<keyword evidence="3" id="KW-1185">Reference proteome</keyword>
<sequence length="153" mass="17815">MSTSNLIAVFRKFPRELFRVNNGPLVKVRVWTPEREKYDIFAEKNLVHPKALNPSTYKAPNGASMRPNSPYQQFLVSRRYRGLDTIVYSVPAGTKLPEDLVLVHERWDHYSLQPAVVMNVTELDEKITRFLLVHAKVFTRRQWLEAYPEATEA</sequence>
<name>A0A9P6ICU1_9PEZI</name>
<dbReference type="OrthoDB" id="10266325at2759"/>
<dbReference type="InterPro" id="IPR041018">
    <property type="entry name" value="ADPRTs_Tse2"/>
</dbReference>
<comment type="caution">
    <text evidence="2">The sequence shown here is derived from an EMBL/GenBank/DDBJ whole genome shotgun (WGS) entry which is preliminary data.</text>
</comment>
<dbReference type="RefSeq" id="XP_038745756.1">
    <property type="nucleotide sequence ID" value="XM_038888955.1"/>
</dbReference>
<proteinExistence type="predicted"/>
<dbReference type="EMBL" id="JAATWM020000018">
    <property type="protein sequence ID" value="KAF9876295.1"/>
    <property type="molecule type" value="Genomic_DNA"/>
</dbReference>
<reference evidence="2" key="2">
    <citation type="submission" date="2020-11" db="EMBL/GenBank/DDBJ databases">
        <title>Whole genome sequencing of Colletotrichum sp.</title>
        <authorList>
            <person name="Li H."/>
        </authorList>
    </citation>
    <scope>NUCLEOTIDE SEQUENCE</scope>
    <source>
        <strain evidence="2">CkLH20</strain>
    </source>
</reference>
<dbReference type="Pfam" id="PF18648">
    <property type="entry name" value="ADPRTs_Tse2"/>
    <property type="match status" value="1"/>
</dbReference>
<reference evidence="2" key="1">
    <citation type="submission" date="2020-03" db="EMBL/GenBank/DDBJ databases">
        <authorList>
            <person name="He L."/>
        </authorList>
    </citation>
    <scope>NUCLEOTIDE SEQUENCE</scope>
    <source>
        <strain evidence="2">CkLH20</strain>
    </source>
</reference>
<dbReference type="Proteomes" id="UP000781932">
    <property type="component" value="Unassembled WGS sequence"/>
</dbReference>
<evidence type="ECO:0000313" key="3">
    <source>
        <dbReference type="Proteomes" id="UP000781932"/>
    </source>
</evidence>
<gene>
    <name evidence="2" type="ORF">CkaCkLH20_06238</name>
</gene>
<protein>
    <recommendedName>
        <fullName evidence="1">Tse2 ADP-ribosyltransferase toxin domain-containing protein</fullName>
    </recommendedName>
</protein>
<dbReference type="GeneID" id="62162029"/>
<dbReference type="AlphaFoldDB" id="A0A9P6ICU1"/>
<evidence type="ECO:0000259" key="1">
    <source>
        <dbReference type="Pfam" id="PF18648"/>
    </source>
</evidence>
<evidence type="ECO:0000313" key="2">
    <source>
        <dbReference type="EMBL" id="KAF9876295.1"/>
    </source>
</evidence>
<organism evidence="2 3">
    <name type="scientific">Colletotrichum karsti</name>
    <dbReference type="NCBI Taxonomy" id="1095194"/>
    <lineage>
        <taxon>Eukaryota</taxon>
        <taxon>Fungi</taxon>
        <taxon>Dikarya</taxon>
        <taxon>Ascomycota</taxon>
        <taxon>Pezizomycotina</taxon>
        <taxon>Sordariomycetes</taxon>
        <taxon>Hypocreomycetidae</taxon>
        <taxon>Glomerellales</taxon>
        <taxon>Glomerellaceae</taxon>
        <taxon>Colletotrichum</taxon>
        <taxon>Colletotrichum boninense species complex</taxon>
    </lineage>
</organism>
<feature type="domain" description="Tse2 ADP-ribosyltransferase toxin" evidence="1">
    <location>
        <begin position="15"/>
        <end position="143"/>
    </location>
</feature>